<proteinExistence type="predicted"/>
<dbReference type="InterPro" id="IPR026045">
    <property type="entry name" value="Ferric-bd"/>
</dbReference>
<dbReference type="RefSeq" id="WP_378230839.1">
    <property type="nucleotide sequence ID" value="NZ_JBHSLL010000054.1"/>
</dbReference>
<evidence type="ECO:0000256" key="1">
    <source>
        <dbReference type="ARBA" id="ARBA00022729"/>
    </source>
</evidence>
<dbReference type="Gene3D" id="3.40.190.10">
    <property type="entry name" value="Periplasmic binding protein-like II"/>
    <property type="match status" value="2"/>
</dbReference>
<evidence type="ECO:0000313" key="3">
    <source>
        <dbReference type="EMBL" id="MFC5387148.1"/>
    </source>
</evidence>
<dbReference type="PIRSF" id="PIRSF002825">
    <property type="entry name" value="CfbpA"/>
    <property type="match status" value="1"/>
</dbReference>
<dbReference type="InterPro" id="IPR006311">
    <property type="entry name" value="TAT_signal"/>
</dbReference>
<keyword evidence="4" id="KW-1185">Reference proteome</keyword>
<evidence type="ECO:0000256" key="2">
    <source>
        <dbReference type="SAM" id="SignalP"/>
    </source>
</evidence>
<dbReference type="PROSITE" id="PS51318">
    <property type="entry name" value="TAT"/>
    <property type="match status" value="1"/>
</dbReference>
<protein>
    <submittedName>
        <fullName evidence="3">ABC transporter substrate-binding protein</fullName>
    </submittedName>
</protein>
<reference evidence="4" key="1">
    <citation type="journal article" date="2019" name="Int. J. Syst. Evol. Microbiol.">
        <title>The Global Catalogue of Microorganisms (GCM) 10K type strain sequencing project: providing services to taxonomists for standard genome sequencing and annotation.</title>
        <authorList>
            <consortium name="The Broad Institute Genomics Platform"/>
            <consortium name="The Broad Institute Genome Sequencing Center for Infectious Disease"/>
            <person name="Wu L."/>
            <person name="Ma J."/>
        </authorList>
    </citation>
    <scope>NUCLEOTIDE SEQUENCE [LARGE SCALE GENOMIC DNA]</scope>
    <source>
        <strain evidence="4">CGMCC 4.1415</strain>
    </source>
</reference>
<dbReference type="EMBL" id="JBHSLL010000054">
    <property type="protein sequence ID" value="MFC5387148.1"/>
    <property type="molecule type" value="Genomic_DNA"/>
</dbReference>
<feature type="signal peptide" evidence="2">
    <location>
        <begin position="1"/>
        <end position="25"/>
    </location>
</feature>
<feature type="chain" id="PRO_5046989583" evidence="2">
    <location>
        <begin position="26"/>
        <end position="340"/>
    </location>
</feature>
<sequence>MKLTRRTFGAGVLATSLLPALGARAQANKLTAYMGPPEPTCAALIENFDKSSGISTTFLRLSAGEAVNRVRAEKARPQASIVYGIGLPSMMTLKDEGLLEAYRPAGVENIPSKYVDPEGYWTGIDVDFIGFVSNKQFLEETGLKAPQSWEDLLKPEYKGQVCLGSPATSGTGYLFIATVLQIMGEKDGWEYLKRFNENVAQYTRSGIGPTQLVGRGEVGIGILFAHDILGSIHKGFPLEMSLPEEGTGYDLFCAVMLKDAPEPEAAKAFLDWAVTAESQEILAESGYFDVPTNTQAKIHDLVKPYANAKLIDFDFAWAGNPDTRKEIVERFQNEILAGRN</sequence>
<dbReference type="CDD" id="cd13544">
    <property type="entry name" value="PBP2_Fbp_like_1"/>
    <property type="match status" value="1"/>
</dbReference>
<dbReference type="PANTHER" id="PTHR30006:SF2">
    <property type="entry name" value="ABC TRANSPORTER SUBSTRATE-BINDING PROTEIN"/>
    <property type="match status" value="1"/>
</dbReference>
<accession>A0ABW0H2Z5</accession>
<evidence type="ECO:0000313" key="4">
    <source>
        <dbReference type="Proteomes" id="UP001596016"/>
    </source>
</evidence>
<dbReference type="Pfam" id="PF13343">
    <property type="entry name" value="SBP_bac_6"/>
    <property type="match status" value="1"/>
</dbReference>
<comment type="caution">
    <text evidence="3">The sequence shown here is derived from an EMBL/GenBank/DDBJ whole genome shotgun (WGS) entry which is preliminary data.</text>
</comment>
<dbReference type="SUPFAM" id="SSF53850">
    <property type="entry name" value="Periplasmic binding protein-like II"/>
    <property type="match status" value="1"/>
</dbReference>
<keyword evidence="1 2" id="KW-0732">Signal</keyword>
<name>A0ABW0H2Z5_9HYPH</name>
<gene>
    <name evidence="3" type="ORF">ACFPLB_14390</name>
</gene>
<dbReference type="PANTHER" id="PTHR30006">
    <property type="entry name" value="THIAMINE-BINDING PERIPLASMIC PROTEIN-RELATED"/>
    <property type="match status" value="1"/>
</dbReference>
<dbReference type="Proteomes" id="UP001596016">
    <property type="component" value="Unassembled WGS sequence"/>
</dbReference>
<organism evidence="3 4">
    <name type="scientific">Aquamicrobium segne</name>
    <dbReference type="NCBI Taxonomy" id="469547"/>
    <lineage>
        <taxon>Bacteria</taxon>
        <taxon>Pseudomonadati</taxon>
        <taxon>Pseudomonadota</taxon>
        <taxon>Alphaproteobacteria</taxon>
        <taxon>Hyphomicrobiales</taxon>
        <taxon>Phyllobacteriaceae</taxon>
        <taxon>Aquamicrobium</taxon>
    </lineage>
</organism>